<feature type="non-terminal residue" evidence="2">
    <location>
        <position position="1"/>
    </location>
</feature>
<reference evidence="2 3" key="1">
    <citation type="submission" date="2024-04" db="EMBL/GenBank/DDBJ databases">
        <authorList>
            <person name="Rising A."/>
            <person name="Reimegard J."/>
            <person name="Sonavane S."/>
            <person name="Akerstrom W."/>
            <person name="Nylinder S."/>
            <person name="Hedman E."/>
            <person name="Kallberg Y."/>
        </authorList>
    </citation>
    <scope>NUCLEOTIDE SEQUENCE [LARGE SCALE GENOMIC DNA]</scope>
</reference>
<dbReference type="Pfam" id="PF01425">
    <property type="entry name" value="Amidase"/>
    <property type="match status" value="1"/>
</dbReference>
<sequence>GGECALIASGGSVLGLGNDVLGSLRIPSHFTGTFGHKPSAGLVLNGGSFPPERLFGKRLPTPGISKYLYLGPLCRYAEDLVTSMKVLSTNEEIKMKLGKKINFQKLKICYLKEIYSYALAPVDPEITQALQQAVSYFEKQFNIKAREVKMPWLMDAPRCIINAAHNSVPDYSDVLTGGKGLDFNLKIDFLKSFIGKSTLSFSTLGVLNFAYFPLLYRDCKNSHYENQLETWITEFNSLLDEDTVLLMPTLPFTAPYHHEGFSLILNCCYTGIFNVLGLPSTSCPIGFNKHGMPIGIQLIGSKNNDPL</sequence>
<dbReference type="GO" id="GO:0012505">
    <property type="term" value="C:endomembrane system"/>
    <property type="evidence" value="ECO:0007669"/>
    <property type="project" value="TreeGrafter"/>
</dbReference>
<accession>A0AAV2C0L1</accession>
<dbReference type="InterPro" id="IPR036928">
    <property type="entry name" value="AS_sf"/>
</dbReference>
<evidence type="ECO:0000313" key="2">
    <source>
        <dbReference type="EMBL" id="CAL1301424.1"/>
    </source>
</evidence>
<name>A0AAV2C0L1_9ARAC</name>
<gene>
    <name evidence="2" type="ORF">LARSCL_LOCUS22518</name>
</gene>
<feature type="non-terminal residue" evidence="2">
    <location>
        <position position="307"/>
    </location>
</feature>
<dbReference type="EMBL" id="CAXIEN010000690">
    <property type="protein sequence ID" value="CAL1301424.1"/>
    <property type="molecule type" value="Genomic_DNA"/>
</dbReference>
<feature type="domain" description="Amidase" evidence="1">
    <location>
        <begin position="1"/>
        <end position="305"/>
    </location>
</feature>
<dbReference type="InterPro" id="IPR023631">
    <property type="entry name" value="Amidase_dom"/>
</dbReference>
<keyword evidence="3" id="KW-1185">Reference proteome</keyword>
<evidence type="ECO:0000313" key="3">
    <source>
        <dbReference type="Proteomes" id="UP001497382"/>
    </source>
</evidence>
<dbReference type="AlphaFoldDB" id="A0AAV2C0L1"/>
<dbReference type="Gene3D" id="3.90.1300.10">
    <property type="entry name" value="Amidase signature (AS) domain"/>
    <property type="match status" value="1"/>
</dbReference>
<dbReference type="InterPro" id="IPR052739">
    <property type="entry name" value="FAAH2"/>
</dbReference>
<organism evidence="2 3">
    <name type="scientific">Larinioides sclopetarius</name>
    <dbReference type="NCBI Taxonomy" id="280406"/>
    <lineage>
        <taxon>Eukaryota</taxon>
        <taxon>Metazoa</taxon>
        <taxon>Ecdysozoa</taxon>
        <taxon>Arthropoda</taxon>
        <taxon>Chelicerata</taxon>
        <taxon>Arachnida</taxon>
        <taxon>Araneae</taxon>
        <taxon>Araneomorphae</taxon>
        <taxon>Entelegynae</taxon>
        <taxon>Araneoidea</taxon>
        <taxon>Araneidae</taxon>
        <taxon>Larinioides</taxon>
    </lineage>
</organism>
<protein>
    <recommendedName>
        <fullName evidence="1">Amidase domain-containing protein</fullName>
    </recommendedName>
</protein>
<dbReference type="Proteomes" id="UP001497382">
    <property type="component" value="Unassembled WGS sequence"/>
</dbReference>
<dbReference type="PANTHER" id="PTHR43372">
    <property type="entry name" value="FATTY-ACID AMIDE HYDROLASE"/>
    <property type="match status" value="1"/>
</dbReference>
<proteinExistence type="predicted"/>
<comment type="caution">
    <text evidence="2">The sequence shown here is derived from an EMBL/GenBank/DDBJ whole genome shotgun (WGS) entry which is preliminary data.</text>
</comment>
<evidence type="ECO:0000259" key="1">
    <source>
        <dbReference type="Pfam" id="PF01425"/>
    </source>
</evidence>
<dbReference type="SUPFAM" id="SSF75304">
    <property type="entry name" value="Amidase signature (AS) enzymes"/>
    <property type="match status" value="1"/>
</dbReference>
<dbReference type="PANTHER" id="PTHR43372:SF4">
    <property type="entry name" value="FATTY-ACID AMIDE HYDROLASE 2"/>
    <property type="match status" value="1"/>
</dbReference>